<dbReference type="InterPro" id="IPR010031">
    <property type="entry name" value="FAD_lactone_oxidase-like"/>
</dbReference>
<accession>G7H3G1</accession>
<feature type="domain" description="FAD-binding PCMH-type" evidence="4">
    <location>
        <begin position="15"/>
        <end position="183"/>
    </location>
</feature>
<protein>
    <submittedName>
        <fullName evidence="5">Putative FAD-linked oxidase</fullName>
    </submittedName>
</protein>
<evidence type="ECO:0000259" key="4">
    <source>
        <dbReference type="PROSITE" id="PS51387"/>
    </source>
</evidence>
<evidence type="ECO:0000313" key="6">
    <source>
        <dbReference type="Proteomes" id="UP000035088"/>
    </source>
</evidence>
<evidence type="ECO:0000256" key="2">
    <source>
        <dbReference type="ARBA" id="ARBA00022827"/>
    </source>
</evidence>
<dbReference type="GO" id="GO:0016020">
    <property type="term" value="C:membrane"/>
    <property type="evidence" value="ECO:0007669"/>
    <property type="project" value="InterPro"/>
</dbReference>
<dbReference type="InterPro" id="IPR016166">
    <property type="entry name" value="FAD-bd_PCMH"/>
</dbReference>
<dbReference type="Gene3D" id="3.30.70.2520">
    <property type="match status" value="1"/>
</dbReference>
<dbReference type="NCBIfam" id="TIGR01679">
    <property type="entry name" value="bact_FAD_ox"/>
    <property type="match status" value="1"/>
</dbReference>
<dbReference type="PROSITE" id="PS51387">
    <property type="entry name" value="FAD_PCMH"/>
    <property type="match status" value="1"/>
</dbReference>
<dbReference type="GO" id="GO:0071949">
    <property type="term" value="F:FAD binding"/>
    <property type="evidence" value="ECO:0007669"/>
    <property type="project" value="InterPro"/>
</dbReference>
<proteinExistence type="predicted"/>
<organism evidence="5 6">
    <name type="scientific">Gordonia araii NBRC 100433</name>
    <dbReference type="NCBI Taxonomy" id="1073574"/>
    <lineage>
        <taxon>Bacteria</taxon>
        <taxon>Bacillati</taxon>
        <taxon>Actinomycetota</taxon>
        <taxon>Actinomycetes</taxon>
        <taxon>Mycobacteriales</taxon>
        <taxon>Gordoniaceae</taxon>
        <taxon>Gordonia</taxon>
    </lineage>
</organism>
<dbReference type="Gene3D" id="3.30.43.10">
    <property type="entry name" value="Uridine Diphospho-n-acetylenolpyruvylglucosamine Reductase, domain 2"/>
    <property type="match status" value="1"/>
</dbReference>
<dbReference type="SUPFAM" id="SSF55103">
    <property type="entry name" value="FAD-linked oxidases, C-terminal domain"/>
    <property type="match status" value="1"/>
</dbReference>
<dbReference type="RefSeq" id="WP_007322461.1">
    <property type="nucleotide sequence ID" value="NZ_JABELY010000004.1"/>
</dbReference>
<dbReference type="InterPro" id="IPR006094">
    <property type="entry name" value="Oxid_FAD_bind_N"/>
</dbReference>
<gene>
    <name evidence="5" type="ORF">GOARA_056_01340</name>
</gene>
<dbReference type="PIRSF" id="PIRSF000136">
    <property type="entry name" value="LGO_GLO"/>
    <property type="match status" value="1"/>
</dbReference>
<dbReference type="PANTHER" id="PTHR43762">
    <property type="entry name" value="L-GULONOLACTONE OXIDASE"/>
    <property type="match status" value="1"/>
</dbReference>
<dbReference type="InterPro" id="IPR007173">
    <property type="entry name" value="ALO_C"/>
</dbReference>
<dbReference type="Pfam" id="PF01565">
    <property type="entry name" value="FAD_binding_4"/>
    <property type="match status" value="1"/>
</dbReference>
<reference evidence="5 6" key="1">
    <citation type="submission" date="2011-11" db="EMBL/GenBank/DDBJ databases">
        <title>Whole genome shotgun sequence of Gordonia araii NBRC 100433.</title>
        <authorList>
            <person name="Yoshida Y."/>
            <person name="Hosoyama A."/>
            <person name="Tsuchikane K."/>
            <person name="Katsumata H."/>
            <person name="Yamazaki S."/>
            <person name="Fujita N."/>
        </authorList>
    </citation>
    <scope>NUCLEOTIDE SEQUENCE [LARGE SCALE GENOMIC DNA]</scope>
    <source>
        <strain evidence="5 6">NBRC 100433</strain>
    </source>
</reference>
<dbReference type="Pfam" id="PF04030">
    <property type="entry name" value="ALO"/>
    <property type="match status" value="1"/>
</dbReference>
<dbReference type="PANTHER" id="PTHR43762:SF1">
    <property type="entry name" value="D-ARABINONO-1,4-LACTONE OXIDASE"/>
    <property type="match status" value="1"/>
</dbReference>
<dbReference type="InterPro" id="IPR016167">
    <property type="entry name" value="FAD-bd_PCMH_sub1"/>
</dbReference>
<dbReference type="InterPro" id="IPR016171">
    <property type="entry name" value="Vanillyl_alc_oxidase_C-sub2"/>
</dbReference>
<evidence type="ECO:0000256" key="1">
    <source>
        <dbReference type="ARBA" id="ARBA00022630"/>
    </source>
</evidence>
<dbReference type="Proteomes" id="UP000035088">
    <property type="component" value="Unassembled WGS sequence"/>
</dbReference>
<keyword evidence="2" id="KW-0274">FAD</keyword>
<dbReference type="AlphaFoldDB" id="G7H3G1"/>
<comment type="caution">
    <text evidence="5">The sequence shown here is derived from an EMBL/GenBank/DDBJ whole genome shotgun (WGS) entry which is preliminary data.</text>
</comment>
<evidence type="ECO:0000256" key="3">
    <source>
        <dbReference type="ARBA" id="ARBA00023002"/>
    </source>
</evidence>
<name>G7H3G1_9ACTN</name>
<dbReference type="STRING" id="1073574.GOARA_056_01340"/>
<dbReference type="EMBL" id="BAEE01000056">
    <property type="protein sequence ID" value="GAB10386.1"/>
    <property type="molecule type" value="Genomic_DNA"/>
</dbReference>
<dbReference type="InterPro" id="IPR016169">
    <property type="entry name" value="FAD-bd_PCMH_sub2"/>
</dbReference>
<evidence type="ECO:0000313" key="5">
    <source>
        <dbReference type="EMBL" id="GAB10386.1"/>
    </source>
</evidence>
<keyword evidence="1" id="KW-0285">Flavoprotein</keyword>
<dbReference type="SUPFAM" id="SSF56176">
    <property type="entry name" value="FAD-binding/transporter-associated domain-like"/>
    <property type="match status" value="1"/>
</dbReference>
<dbReference type="GO" id="GO:0080049">
    <property type="term" value="F:L-gulono-1,4-lactone dehydrogenase activity"/>
    <property type="evidence" value="ECO:0007669"/>
    <property type="project" value="TreeGrafter"/>
</dbReference>
<dbReference type="GO" id="GO:0003885">
    <property type="term" value="F:D-arabinono-1,4-lactone oxidase activity"/>
    <property type="evidence" value="ECO:0007669"/>
    <property type="project" value="InterPro"/>
</dbReference>
<keyword evidence="6" id="KW-1185">Reference proteome</keyword>
<keyword evidence="3" id="KW-0560">Oxidoreductase</keyword>
<dbReference type="Gene3D" id="1.10.45.10">
    <property type="entry name" value="Vanillyl-alcohol Oxidase, Chain A, domain 4"/>
    <property type="match status" value="1"/>
</dbReference>
<dbReference type="InterPro" id="IPR016164">
    <property type="entry name" value="FAD-linked_Oxase-like_C"/>
</dbReference>
<dbReference type="Gene3D" id="3.30.465.10">
    <property type="match status" value="1"/>
</dbReference>
<dbReference type="InterPro" id="IPR036318">
    <property type="entry name" value="FAD-bd_PCMH-like_sf"/>
</dbReference>
<sequence length="438" mass="47327">MTSALPRWENWARTESAAPSKVVTPGSVDELRTVVADAAEAGLTVKPIGAGHSFSGIGVPGGVQVRLDRLRGLVGSDPATDRVTLAAGTHLHEIPALLAPLGLAMPNLGDIDRQTISGATSTGTHGTGAKFGGISTQIVGATVIDGRGEIVRVEADDSDLSAVALGLGALGVLVDVTLQCVPAFHLEAVETPGKFDETLAGWDESLASTDHYEFYWFPHTDCCSIKSNTRLPATAARSGPSKVRRYIDDELLSNKLFGALCAIGRRLPATVPTINQLSGRALSGRTIVDSSTDVFVSSRTVRFREMEYAIPVEAIPDALREVRAMIDRRGYRVSFPVEVRAAAADDLMLSTAAGRDSGYIAVHRYFKDDPADSDAYFADVEQIMTAHAGRPHWGKMHTRDAEYLRTVYPRFDEFLAVRDRYDPDRVFANDYLRRVLGD</sequence>